<evidence type="ECO:0000313" key="3">
    <source>
        <dbReference type="RefSeq" id="XP_010245057.1"/>
    </source>
</evidence>
<dbReference type="Proteomes" id="UP000189703">
    <property type="component" value="Unplaced"/>
</dbReference>
<sequence length="101" mass="11679">MESLSSSLVPSYWDYLVLYFLRPILAVAFAVSLLLLGWFLAWKLVLVHVPLVREVCGLNKKPKRVKPPTRRLSRIYKSMDSRNSAFGWNESIVPEERKEAT</sequence>
<dbReference type="GeneID" id="104588715"/>
<dbReference type="AlphaFoldDB" id="A0A1U7ZB85"/>
<evidence type="ECO:0000256" key="1">
    <source>
        <dbReference type="SAM" id="Phobius"/>
    </source>
</evidence>
<dbReference type="FunCoup" id="A0A1U7ZB85">
    <property type="interactions" value="172"/>
</dbReference>
<feature type="transmembrane region" description="Helical" evidence="1">
    <location>
        <begin position="20"/>
        <end position="41"/>
    </location>
</feature>
<dbReference type="InterPro" id="IPR031851">
    <property type="entry name" value="DUF4750"/>
</dbReference>
<dbReference type="RefSeq" id="XP_010245057.1">
    <property type="nucleotide sequence ID" value="XM_010246755.2"/>
</dbReference>
<dbReference type="Pfam" id="PF15938">
    <property type="entry name" value="DUF4750"/>
    <property type="match status" value="1"/>
</dbReference>
<accession>A0A1U7ZB85</accession>
<organism evidence="2 3">
    <name type="scientific">Nelumbo nucifera</name>
    <name type="common">Sacred lotus</name>
    <dbReference type="NCBI Taxonomy" id="4432"/>
    <lineage>
        <taxon>Eukaryota</taxon>
        <taxon>Viridiplantae</taxon>
        <taxon>Streptophyta</taxon>
        <taxon>Embryophyta</taxon>
        <taxon>Tracheophyta</taxon>
        <taxon>Spermatophyta</taxon>
        <taxon>Magnoliopsida</taxon>
        <taxon>Proteales</taxon>
        <taxon>Nelumbonaceae</taxon>
        <taxon>Nelumbo</taxon>
    </lineage>
</organism>
<protein>
    <submittedName>
        <fullName evidence="3">Uncharacterized protein LOC104588715</fullName>
    </submittedName>
</protein>
<name>A0A1U7ZB85_NELNU</name>
<reference evidence="3" key="1">
    <citation type="submission" date="2025-08" db="UniProtKB">
        <authorList>
            <consortium name="RefSeq"/>
        </authorList>
    </citation>
    <scope>IDENTIFICATION</scope>
</reference>
<dbReference type="InParanoid" id="A0A1U7ZB85"/>
<proteinExistence type="predicted"/>
<dbReference type="PANTHER" id="PTHR37192:SF2">
    <property type="entry name" value="TRANSMEMBRANE PROTEIN"/>
    <property type="match status" value="1"/>
</dbReference>
<keyword evidence="1" id="KW-1133">Transmembrane helix</keyword>
<keyword evidence="1" id="KW-0472">Membrane</keyword>
<dbReference type="OrthoDB" id="1931171at2759"/>
<dbReference type="OMA" id="FLISSGW"/>
<dbReference type="PANTHER" id="PTHR37192">
    <property type="entry name" value="TRANSMEMBRANE PROTEIN"/>
    <property type="match status" value="1"/>
</dbReference>
<evidence type="ECO:0000313" key="2">
    <source>
        <dbReference type="Proteomes" id="UP000189703"/>
    </source>
</evidence>
<gene>
    <name evidence="3" type="primary">LOC104588715</name>
</gene>
<keyword evidence="2" id="KW-1185">Reference proteome</keyword>
<keyword evidence="1" id="KW-0812">Transmembrane</keyword>
<dbReference type="eggNOG" id="ENOG502S7DF">
    <property type="taxonomic scope" value="Eukaryota"/>
</dbReference>
<dbReference type="KEGG" id="nnu:104588715"/>